<dbReference type="RefSeq" id="WP_152805063.1">
    <property type="nucleotide sequence ID" value="NZ_WHUF01000003.1"/>
</dbReference>
<keyword evidence="1" id="KW-0732">Signal</keyword>
<gene>
    <name evidence="2" type="ORF">GEV01_13570</name>
</gene>
<feature type="signal peptide" evidence="1">
    <location>
        <begin position="1"/>
        <end position="19"/>
    </location>
</feature>
<dbReference type="EMBL" id="WHUF01000003">
    <property type="protein sequence ID" value="MQA20544.1"/>
    <property type="molecule type" value="Genomic_DNA"/>
</dbReference>
<comment type="caution">
    <text evidence="2">The sequence shown here is derived from an EMBL/GenBank/DDBJ whole genome shotgun (WGS) entry which is preliminary data.</text>
</comment>
<proteinExistence type="predicted"/>
<organism evidence="2 3">
    <name type="scientific">Rugamonas rivuli</name>
    <dbReference type="NCBI Taxonomy" id="2743358"/>
    <lineage>
        <taxon>Bacteria</taxon>
        <taxon>Pseudomonadati</taxon>
        <taxon>Pseudomonadota</taxon>
        <taxon>Betaproteobacteria</taxon>
        <taxon>Burkholderiales</taxon>
        <taxon>Oxalobacteraceae</taxon>
        <taxon>Telluria group</taxon>
        <taxon>Rugamonas</taxon>
    </lineage>
</organism>
<name>A0A843SEQ8_9BURK</name>
<dbReference type="Proteomes" id="UP000444318">
    <property type="component" value="Unassembled WGS sequence"/>
</dbReference>
<reference evidence="2 3" key="1">
    <citation type="submission" date="2019-10" db="EMBL/GenBank/DDBJ databases">
        <title>Two novel species isolated from a subtropical stream in China.</title>
        <authorList>
            <person name="Lu H."/>
        </authorList>
    </citation>
    <scope>NUCLEOTIDE SEQUENCE [LARGE SCALE GENOMIC DNA]</scope>
    <source>
        <strain evidence="2 3">FT103W</strain>
    </source>
</reference>
<accession>A0A843SEQ8</accession>
<protein>
    <submittedName>
        <fullName evidence="2">Uncharacterized protein</fullName>
    </submittedName>
</protein>
<evidence type="ECO:0000313" key="3">
    <source>
        <dbReference type="Proteomes" id="UP000444318"/>
    </source>
</evidence>
<evidence type="ECO:0000256" key="1">
    <source>
        <dbReference type="SAM" id="SignalP"/>
    </source>
</evidence>
<evidence type="ECO:0000313" key="2">
    <source>
        <dbReference type="EMBL" id="MQA20544.1"/>
    </source>
</evidence>
<sequence>MKPLIALVFAALSSSSALTCQTPTPDSLRAAWITWRAAALKDEPGTSARLYKFPFLLLSAYQGDRPLRVTKAGFNDNYIDLFGAELQFRQELKQTTDNEHVGKIDFDDKACKLKFPVRIHDTNFTYDQKAGWLVQSIYMPGAYGIFNKGDTEGIR</sequence>
<dbReference type="AlphaFoldDB" id="A0A843SEQ8"/>
<feature type="chain" id="PRO_5032641648" evidence="1">
    <location>
        <begin position="20"/>
        <end position="155"/>
    </location>
</feature>
<keyword evidence="3" id="KW-1185">Reference proteome</keyword>